<organism evidence="1 2">
    <name type="scientific">Mucilaginibacter frigoritolerans</name>
    <dbReference type="NCBI Taxonomy" id="652788"/>
    <lineage>
        <taxon>Bacteria</taxon>
        <taxon>Pseudomonadati</taxon>
        <taxon>Bacteroidota</taxon>
        <taxon>Sphingobacteriia</taxon>
        <taxon>Sphingobacteriales</taxon>
        <taxon>Sphingobacteriaceae</taxon>
        <taxon>Mucilaginibacter</taxon>
    </lineage>
</organism>
<accession>A0A562TV91</accession>
<comment type="caution">
    <text evidence="1">The sequence shown here is derived from an EMBL/GenBank/DDBJ whole genome shotgun (WGS) entry which is preliminary data.</text>
</comment>
<evidence type="ECO:0000313" key="1">
    <source>
        <dbReference type="EMBL" id="TWI97178.1"/>
    </source>
</evidence>
<evidence type="ECO:0000313" key="2">
    <source>
        <dbReference type="Proteomes" id="UP000317010"/>
    </source>
</evidence>
<keyword evidence="2" id="KW-1185">Reference proteome</keyword>
<gene>
    <name evidence="1" type="ORF">JN11_03638</name>
</gene>
<dbReference type="OrthoDB" id="2987994at2"/>
<dbReference type="AlphaFoldDB" id="A0A562TV91"/>
<dbReference type="EMBL" id="VLLI01000011">
    <property type="protein sequence ID" value="TWI97178.1"/>
    <property type="molecule type" value="Genomic_DNA"/>
</dbReference>
<name>A0A562TV91_9SPHI</name>
<evidence type="ECO:0008006" key="3">
    <source>
        <dbReference type="Google" id="ProtNLM"/>
    </source>
</evidence>
<dbReference type="Proteomes" id="UP000317010">
    <property type="component" value="Unassembled WGS sequence"/>
</dbReference>
<dbReference type="RefSeq" id="WP_144914752.1">
    <property type="nucleotide sequence ID" value="NZ_VLLI01000011.1"/>
</dbReference>
<protein>
    <recommendedName>
        <fullName evidence="3">WG repeat protein</fullName>
    </recommendedName>
</protein>
<sequence length="257" mass="29595">MKLNLLIIFTLLTLQNCLKQSDKKLIVNWYKYPIPTNPDTIKKYNFSPNEWHVYKKNDSAYVVDEKGSPPIQLPFKVKVKKADRSVFLGRPSIMKVDDGYLVGFYRGEWGGALYWVSKDGKKYYKISDHEIVQFINKDGKLYAIEGLAHLNMSEGSIIKIYKSNNVWMVKDYLKLSTAPEAVAIDDHNNFIIITSKSLLKVDNNAKTSTLINKGIWWYAALNTNSLIIKNNIVYAGMRAGVCEYDLNAEKEYWLLPY</sequence>
<reference evidence="1 2" key="1">
    <citation type="submission" date="2019-07" db="EMBL/GenBank/DDBJ databases">
        <title>Genomic Encyclopedia of Archaeal and Bacterial Type Strains, Phase II (KMG-II): from individual species to whole genera.</title>
        <authorList>
            <person name="Goeker M."/>
        </authorList>
    </citation>
    <scope>NUCLEOTIDE SEQUENCE [LARGE SCALE GENOMIC DNA]</scope>
    <source>
        <strain evidence="1 2">ATCC BAA-1854</strain>
    </source>
</reference>
<proteinExistence type="predicted"/>